<evidence type="ECO:0000313" key="5">
    <source>
        <dbReference type="EMBL" id="CAF3771648.1"/>
    </source>
</evidence>
<dbReference type="EMBL" id="CAJOBG010000174">
    <property type="protein sequence ID" value="CAF3771648.1"/>
    <property type="molecule type" value="Genomic_DNA"/>
</dbReference>
<sequence length="123" mass="13896">MVTFPHIPWSILRDPVAGMFDLGLKDLCLMLKSDIQLLNDGVQVLEPMLKQLKPKNMIDLYFEVLPFEQAFSSILSLLIGAMAIPVSYTTTERTFSKMKLIKTVARNNMSDNRLSDLSLLASF</sequence>
<protein>
    <recommendedName>
        <fullName evidence="2">HAT C-terminal dimerisation domain-containing protein</fullName>
    </recommendedName>
</protein>
<dbReference type="EMBL" id="CAJNRG010009320">
    <property type="protein sequence ID" value="CAF2112477.1"/>
    <property type="molecule type" value="Genomic_DNA"/>
</dbReference>
<dbReference type="Proteomes" id="UP000663866">
    <property type="component" value="Unassembled WGS sequence"/>
</dbReference>
<comment type="caution">
    <text evidence="6">The sequence shown here is derived from an EMBL/GenBank/DDBJ whole genome shotgun (WGS) entry which is preliminary data.</text>
</comment>
<evidence type="ECO:0000313" key="8">
    <source>
        <dbReference type="Proteomes" id="UP000663866"/>
    </source>
</evidence>
<evidence type="ECO:0000313" key="7">
    <source>
        <dbReference type="Proteomes" id="UP000663842"/>
    </source>
</evidence>
<dbReference type="EMBL" id="CAJOBF010003294">
    <property type="protein sequence ID" value="CAF4083988.1"/>
    <property type="molecule type" value="Genomic_DNA"/>
</dbReference>
<proteinExistence type="predicted"/>
<evidence type="ECO:0000313" key="3">
    <source>
        <dbReference type="EMBL" id="CAF2098480.1"/>
    </source>
</evidence>
<feature type="domain" description="HAT C-terminal dimerisation" evidence="2">
    <location>
        <begin position="76"/>
        <end position="121"/>
    </location>
</feature>
<gene>
    <name evidence="5" type="ORF">OVN521_LOCUS2276</name>
    <name evidence="6" type="ORF">UXM345_LOCUS21252</name>
    <name evidence="3" type="ORF">WKI299_LOCUS19710</name>
    <name evidence="4" type="ORF">XDN619_LOCUS21041</name>
</gene>
<evidence type="ECO:0000313" key="4">
    <source>
        <dbReference type="EMBL" id="CAF2112477.1"/>
    </source>
</evidence>
<accession>A0A819U0Y0</accession>
<dbReference type="EMBL" id="CAJNRF010008118">
    <property type="protein sequence ID" value="CAF2098480.1"/>
    <property type="molecule type" value="Genomic_DNA"/>
</dbReference>
<dbReference type="Proteomes" id="UP000663887">
    <property type="component" value="Unassembled WGS sequence"/>
</dbReference>
<evidence type="ECO:0000256" key="1">
    <source>
        <dbReference type="SAM" id="Phobius"/>
    </source>
</evidence>
<dbReference type="AlphaFoldDB" id="A0A819U0Y0"/>
<dbReference type="Proteomes" id="UP000663842">
    <property type="component" value="Unassembled WGS sequence"/>
</dbReference>
<keyword evidence="1" id="KW-0812">Transmembrane</keyword>
<keyword evidence="1" id="KW-1133">Transmembrane helix</keyword>
<reference evidence="6" key="1">
    <citation type="submission" date="2021-02" db="EMBL/GenBank/DDBJ databases">
        <authorList>
            <person name="Nowell W R."/>
        </authorList>
    </citation>
    <scope>NUCLEOTIDE SEQUENCE</scope>
</reference>
<evidence type="ECO:0000259" key="2">
    <source>
        <dbReference type="Pfam" id="PF05699"/>
    </source>
</evidence>
<dbReference type="Proteomes" id="UP000663856">
    <property type="component" value="Unassembled WGS sequence"/>
</dbReference>
<evidence type="ECO:0000313" key="6">
    <source>
        <dbReference type="EMBL" id="CAF4083988.1"/>
    </source>
</evidence>
<organism evidence="6 7">
    <name type="scientific">Rotaria magnacalcarata</name>
    <dbReference type="NCBI Taxonomy" id="392030"/>
    <lineage>
        <taxon>Eukaryota</taxon>
        <taxon>Metazoa</taxon>
        <taxon>Spiralia</taxon>
        <taxon>Gnathifera</taxon>
        <taxon>Rotifera</taxon>
        <taxon>Eurotatoria</taxon>
        <taxon>Bdelloidea</taxon>
        <taxon>Philodinida</taxon>
        <taxon>Philodinidae</taxon>
        <taxon>Rotaria</taxon>
    </lineage>
</organism>
<feature type="transmembrane region" description="Helical" evidence="1">
    <location>
        <begin position="70"/>
        <end position="89"/>
    </location>
</feature>
<dbReference type="GO" id="GO:0046983">
    <property type="term" value="F:protein dimerization activity"/>
    <property type="evidence" value="ECO:0007669"/>
    <property type="project" value="InterPro"/>
</dbReference>
<keyword evidence="8" id="KW-1185">Reference proteome</keyword>
<keyword evidence="1" id="KW-0472">Membrane</keyword>
<dbReference type="Pfam" id="PF05699">
    <property type="entry name" value="Dimer_Tnp_hAT"/>
    <property type="match status" value="1"/>
</dbReference>
<dbReference type="InterPro" id="IPR008906">
    <property type="entry name" value="HATC_C_dom"/>
</dbReference>
<name>A0A819U0Y0_9BILA</name>